<name>A0A366KHA9_9BIFI</name>
<comment type="caution">
    <text evidence="1">The sequence shown here is derived from an EMBL/GenBank/DDBJ whole genome shotgun (WGS) entry which is preliminary data.</text>
</comment>
<proteinExistence type="predicted"/>
<evidence type="ECO:0000313" key="2">
    <source>
        <dbReference type="Proteomes" id="UP000252345"/>
    </source>
</evidence>
<sequence length="300" mass="31674">MVTALGVARDEHGVGMDALTHRRILGAYWENLGVVSGLEVSGAAGLRYQASAGVAVCSTGGSDGSVEAYWPGGVTVEAVRAGDGAYPRIDLVYLLADTSAGGQVSLHVAQGVPAASPSPPALPAGGLRLRDLSVPAGASSTQSATPVGSVDYAIPYGASLGRLGIYEDKRSLDAVGTEVRRWYPEYDTAFYVPTDRLIELVYDTDVICRGGSWLSWASTFQLDGQDVPNSSMETEASSRVSAHQHNSRILEVSQGNHVARVKHGMAAGEGHPYFHYGMQPENGLTYPGRTLQVWDRGPAK</sequence>
<dbReference type="EMBL" id="PDCH01000001">
    <property type="protein sequence ID" value="RBQ00072.1"/>
    <property type="molecule type" value="Genomic_DNA"/>
</dbReference>
<dbReference type="AlphaFoldDB" id="A0A366KHA9"/>
<dbReference type="RefSeq" id="WP_113852732.1">
    <property type="nucleotide sequence ID" value="NZ_PDCH01000001.1"/>
</dbReference>
<organism evidence="1 2">
    <name type="scientific">Bifidobacterium xylocopae</name>
    <dbReference type="NCBI Taxonomy" id="2493119"/>
    <lineage>
        <taxon>Bacteria</taxon>
        <taxon>Bacillati</taxon>
        <taxon>Actinomycetota</taxon>
        <taxon>Actinomycetes</taxon>
        <taxon>Bifidobacteriales</taxon>
        <taxon>Bifidobacteriaceae</taxon>
        <taxon>Bifidobacterium</taxon>
    </lineage>
</organism>
<accession>A0A366KHA9</accession>
<reference evidence="1 2" key="1">
    <citation type="submission" date="2017-10" db="EMBL/GenBank/DDBJ databases">
        <title>Bifidobacterium xylocopum sp. nov. and Bifidobacterium aemilianum sp. nov., from the carpenter bee (Xylocopa violacea) digestive tract.</title>
        <authorList>
            <person name="Alberoni D."/>
            <person name="Baffoni L."/>
            <person name="Di Gioia D."/>
            <person name="Gaggia F."/>
            <person name="Biavati B."/>
        </authorList>
    </citation>
    <scope>NUCLEOTIDE SEQUENCE [LARGE SCALE GENOMIC DNA]</scope>
    <source>
        <strain evidence="1 2">XV2</strain>
    </source>
</reference>
<keyword evidence="2" id="KW-1185">Reference proteome</keyword>
<dbReference type="Proteomes" id="UP000252345">
    <property type="component" value="Unassembled WGS sequence"/>
</dbReference>
<gene>
    <name evidence="1" type="ORF">CRD59_01005</name>
</gene>
<protein>
    <submittedName>
        <fullName evidence="1">Uncharacterized protein</fullName>
    </submittedName>
</protein>
<evidence type="ECO:0000313" key="1">
    <source>
        <dbReference type="EMBL" id="RBQ00072.1"/>
    </source>
</evidence>
<dbReference type="OrthoDB" id="3240452at2"/>